<gene>
    <name evidence="1" type="ORF">NDI38_28355</name>
</gene>
<dbReference type="RefSeq" id="WP_190455595.1">
    <property type="nucleotide sequence ID" value="NZ_JAMPLM010000060.1"/>
</dbReference>
<proteinExistence type="predicted"/>
<organism evidence="1 2">
    <name type="scientific">Stenomitos frigidus AS-A4</name>
    <dbReference type="NCBI Taxonomy" id="2933935"/>
    <lineage>
        <taxon>Bacteria</taxon>
        <taxon>Bacillati</taxon>
        <taxon>Cyanobacteriota</taxon>
        <taxon>Cyanophyceae</taxon>
        <taxon>Leptolyngbyales</taxon>
        <taxon>Leptolyngbyaceae</taxon>
        <taxon>Stenomitos</taxon>
    </lineage>
</organism>
<comment type="caution">
    <text evidence="1">The sequence shown here is derived from an EMBL/GenBank/DDBJ whole genome shotgun (WGS) entry which is preliminary data.</text>
</comment>
<protein>
    <submittedName>
        <fullName evidence="1">Uncharacterized protein</fullName>
    </submittedName>
</protein>
<keyword evidence="2" id="KW-1185">Reference proteome</keyword>
<accession>A0ABV0KST8</accession>
<name>A0ABV0KST8_9CYAN</name>
<evidence type="ECO:0000313" key="2">
    <source>
        <dbReference type="Proteomes" id="UP001476950"/>
    </source>
</evidence>
<dbReference type="Proteomes" id="UP001476950">
    <property type="component" value="Unassembled WGS sequence"/>
</dbReference>
<reference evidence="1 2" key="1">
    <citation type="submission" date="2022-04" db="EMBL/GenBank/DDBJ databases">
        <title>Positive selection, recombination, and allopatry shape intraspecific diversity of widespread and dominant cyanobacteria.</title>
        <authorList>
            <person name="Wei J."/>
            <person name="Shu W."/>
            <person name="Hu C."/>
        </authorList>
    </citation>
    <scope>NUCLEOTIDE SEQUENCE [LARGE SCALE GENOMIC DNA]</scope>
    <source>
        <strain evidence="1 2">AS-A4</strain>
    </source>
</reference>
<dbReference type="EMBL" id="JAMPLM010000060">
    <property type="protein sequence ID" value="MEP1062289.1"/>
    <property type="molecule type" value="Genomic_DNA"/>
</dbReference>
<sequence length="269" mass="29394">MVPVDDNQPVPSLSDLWQALDQVVRYPESLALSPLLGFLAQAIAPLPLSDQLAIAGLVFDQLAGVVENRATLLIESWESWHRPTDPILDFSNDPDLFVQSQRLELSDLLDTTPDPLFYPFQRKSPTSPDSAFDEAGGEAILEGLLGDMLPGGSDTELPETPTAPLSESEVMASIKSLSHGENIPLWSRQVSQAMRSLSMEQRDQVKGLPLMALQQSLQVPLVEVWLALLLGNSGYTLQRSESPMPESTVALDEATLFYSSELLQVVAVE</sequence>
<evidence type="ECO:0000313" key="1">
    <source>
        <dbReference type="EMBL" id="MEP1062289.1"/>
    </source>
</evidence>